<proteinExistence type="predicted"/>
<evidence type="ECO:0000313" key="3">
    <source>
        <dbReference type="Proteomes" id="UP000799438"/>
    </source>
</evidence>
<sequence length="71" mass="8230">MRPSEVTLVKLLFPTVWLAARPLNFSGVEWKSLLPNIKPDVTFVTVKRTSSPNERMIFVRWKRNPSKMLCA</sequence>
<keyword evidence="1" id="KW-0732">Signal</keyword>
<feature type="chain" id="PRO_5025437474" description="Secreted protein" evidence="1">
    <location>
        <begin position="20"/>
        <end position="71"/>
    </location>
</feature>
<evidence type="ECO:0000256" key="1">
    <source>
        <dbReference type="SAM" id="SignalP"/>
    </source>
</evidence>
<reference evidence="2" key="1">
    <citation type="journal article" date="2020" name="Stud. Mycol.">
        <title>101 Dothideomycetes genomes: a test case for predicting lifestyles and emergence of pathogens.</title>
        <authorList>
            <person name="Haridas S."/>
            <person name="Albert R."/>
            <person name="Binder M."/>
            <person name="Bloem J."/>
            <person name="Labutti K."/>
            <person name="Salamov A."/>
            <person name="Andreopoulos B."/>
            <person name="Baker S."/>
            <person name="Barry K."/>
            <person name="Bills G."/>
            <person name="Bluhm B."/>
            <person name="Cannon C."/>
            <person name="Castanera R."/>
            <person name="Culley D."/>
            <person name="Daum C."/>
            <person name="Ezra D."/>
            <person name="Gonzalez J."/>
            <person name="Henrissat B."/>
            <person name="Kuo A."/>
            <person name="Liang C."/>
            <person name="Lipzen A."/>
            <person name="Lutzoni F."/>
            <person name="Magnuson J."/>
            <person name="Mondo S."/>
            <person name="Nolan M."/>
            <person name="Ohm R."/>
            <person name="Pangilinan J."/>
            <person name="Park H.-J."/>
            <person name="Ramirez L."/>
            <person name="Alfaro M."/>
            <person name="Sun H."/>
            <person name="Tritt A."/>
            <person name="Yoshinaga Y."/>
            <person name="Zwiers L.-H."/>
            <person name="Turgeon B."/>
            <person name="Goodwin S."/>
            <person name="Spatafora J."/>
            <person name="Crous P."/>
            <person name="Grigoriev I."/>
        </authorList>
    </citation>
    <scope>NUCLEOTIDE SEQUENCE</scope>
    <source>
        <strain evidence="2">CBS 121167</strain>
    </source>
</reference>
<accession>A0A6A6BSZ5</accession>
<evidence type="ECO:0000313" key="2">
    <source>
        <dbReference type="EMBL" id="KAF2147110.1"/>
    </source>
</evidence>
<organism evidence="2 3">
    <name type="scientific">Aplosporella prunicola CBS 121167</name>
    <dbReference type="NCBI Taxonomy" id="1176127"/>
    <lineage>
        <taxon>Eukaryota</taxon>
        <taxon>Fungi</taxon>
        <taxon>Dikarya</taxon>
        <taxon>Ascomycota</taxon>
        <taxon>Pezizomycotina</taxon>
        <taxon>Dothideomycetes</taxon>
        <taxon>Dothideomycetes incertae sedis</taxon>
        <taxon>Botryosphaeriales</taxon>
        <taxon>Aplosporellaceae</taxon>
        <taxon>Aplosporella</taxon>
    </lineage>
</organism>
<gene>
    <name evidence="2" type="ORF">K452DRAFT_1818</name>
</gene>
<dbReference type="EMBL" id="ML995474">
    <property type="protein sequence ID" value="KAF2147110.1"/>
    <property type="molecule type" value="Genomic_DNA"/>
</dbReference>
<name>A0A6A6BSZ5_9PEZI</name>
<dbReference type="GeneID" id="54293337"/>
<dbReference type="Proteomes" id="UP000799438">
    <property type="component" value="Unassembled WGS sequence"/>
</dbReference>
<keyword evidence="3" id="KW-1185">Reference proteome</keyword>
<protein>
    <recommendedName>
        <fullName evidence="4">Secreted protein</fullName>
    </recommendedName>
</protein>
<dbReference type="AlphaFoldDB" id="A0A6A6BSZ5"/>
<evidence type="ECO:0008006" key="4">
    <source>
        <dbReference type="Google" id="ProtNLM"/>
    </source>
</evidence>
<dbReference type="RefSeq" id="XP_033402818.1">
    <property type="nucleotide sequence ID" value="XM_033535841.1"/>
</dbReference>
<feature type="signal peptide" evidence="1">
    <location>
        <begin position="1"/>
        <end position="19"/>
    </location>
</feature>